<dbReference type="PROSITE" id="PS50173">
    <property type="entry name" value="UMUC"/>
    <property type="match status" value="1"/>
</dbReference>
<dbReference type="Gene3D" id="1.10.150.20">
    <property type="entry name" value="5' to 3' exonuclease, C-terminal subdomain"/>
    <property type="match status" value="1"/>
</dbReference>
<dbReference type="Proteomes" id="UP000322244">
    <property type="component" value="Unassembled WGS sequence"/>
</dbReference>
<dbReference type="GO" id="GO:0005829">
    <property type="term" value="C:cytosol"/>
    <property type="evidence" value="ECO:0007669"/>
    <property type="project" value="TreeGrafter"/>
</dbReference>
<dbReference type="InterPro" id="IPR043502">
    <property type="entry name" value="DNA/RNA_pol_sf"/>
</dbReference>
<feature type="site" description="Substrate discrimination" evidence="4">
    <location>
        <position position="19"/>
    </location>
</feature>
<evidence type="ECO:0000313" key="6">
    <source>
        <dbReference type="EMBL" id="KAA0024940.1"/>
    </source>
</evidence>
<dbReference type="Gene3D" id="3.40.1170.60">
    <property type="match status" value="1"/>
</dbReference>
<feature type="domain" description="UmuC" evidence="5">
    <location>
        <begin position="10"/>
        <end position="186"/>
    </location>
</feature>
<keyword evidence="4" id="KW-0963">Cytoplasm</keyword>
<keyword evidence="4" id="KW-0234">DNA repair</keyword>
<name>A0A5A7SFN5_9NOCA</name>
<dbReference type="NCBIfam" id="NF002677">
    <property type="entry name" value="PRK02406.1"/>
    <property type="match status" value="1"/>
</dbReference>
<dbReference type="SUPFAM" id="SSF56672">
    <property type="entry name" value="DNA/RNA polymerases"/>
    <property type="match status" value="1"/>
</dbReference>
<dbReference type="GO" id="GO:0003887">
    <property type="term" value="F:DNA-directed DNA polymerase activity"/>
    <property type="evidence" value="ECO:0007669"/>
    <property type="project" value="UniProtKB-UniRule"/>
</dbReference>
<dbReference type="Pfam" id="PF11798">
    <property type="entry name" value="IMS_HHH"/>
    <property type="match status" value="1"/>
</dbReference>
<comment type="function">
    <text evidence="2 4">Poorly processive, error-prone DNA polymerase involved in untargeted mutagenesis. Copies undamaged DNA at stalled replication forks, which arise in vivo from mismatched or misaligned primer ends. These misaligned primers can be extended by PolIV. Exhibits no 3'-5' exonuclease (proofreading) activity. May be involved in translesional synthesis, in conjunction with the beta clamp from PolIII.</text>
</comment>
<comment type="catalytic activity">
    <reaction evidence="3 4">
        <text>DNA(n) + a 2'-deoxyribonucleoside 5'-triphosphate = DNA(n+1) + diphosphate</text>
        <dbReference type="Rhea" id="RHEA:22508"/>
        <dbReference type="Rhea" id="RHEA-COMP:17339"/>
        <dbReference type="Rhea" id="RHEA-COMP:17340"/>
        <dbReference type="ChEBI" id="CHEBI:33019"/>
        <dbReference type="ChEBI" id="CHEBI:61560"/>
        <dbReference type="ChEBI" id="CHEBI:173112"/>
        <dbReference type="EC" id="2.7.7.7"/>
    </reaction>
</comment>
<dbReference type="GO" id="GO:0006281">
    <property type="term" value="P:DNA repair"/>
    <property type="evidence" value="ECO:0007669"/>
    <property type="project" value="UniProtKB-UniRule"/>
</dbReference>
<dbReference type="Gene3D" id="3.30.1490.100">
    <property type="entry name" value="DNA polymerase, Y-family, little finger domain"/>
    <property type="match status" value="1"/>
</dbReference>
<dbReference type="SUPFAM" id="SSF100879">
    <property type="entry name" value="Lesion bypass DNA polymerase (Y-family), little finger domain"/>
    <property type="match status" value="1"/>
</dbReference>
<dbReference type="InterPro" id="IPR024728">
    <property type="entry name" value="PolY_HhH_motif"/>
</dbReference>
<keyword evidence="4" id="KW-0479">Metal-binding</keyword>
<dbReference type="InterPro" id="IPR036775">
    <property type="entry name" value="DNA_pol_Y-fam_lit_finger_sf"/>
</dbReference>
<dbReference type="Pfam" id="PF11799">
    <property type="entry name" value="IMS_C"/>
    <property type="match status" value="1"/>
</dbReference>
<dbReference type="GO" id="GO:0003684">
    <property type="term" value="F:damaged DNA binding"/>
    <property type="evidence" value="ECO:0007669"/>
    <property type="project" value="InterPro"/>
</dbReference>
<dbReference type="RefSeq" id="WP_149428716.1">
    <property type="nucleotide sequence ID" value="NZ_VLNY01000001.1"/>
</dbReference>
<dbReference type="PANTHER" id="PTHR11076">
    <property type="entry name" value="DNA REPAIR POLYMERASE UMUC / TRANSFERASE FAMILY MEMBER"/>
    <property type="match status" value="1"/>
</dbReference>
<dbReference type="HAMAP" id="MF_01113">
    <property type="entry name" value="DNApol_IV"/>
    <property type="match status" value="1"/>
</dbReference>
<evidence type="ECO:0000256" key="2">
    <source>
        <dbReference type="ARBA" id="ARBA00025589"/>
    </source>
</evidence>
<dbReference type="Pfam" id="PF00817">
    <property type="entry name" value="IMS"/>
    <property type="match status" value="1"/>
</dbReference>
<dbReference type="GO" id="GO:0006261">
    <property type="term" value="P:DNA-templated DNA replication"/>
    <property type="evidence" value="ECO:0007669"/>
    <property type="project" value="UniProtKB-UniRule"/>
</dbReference>
<keyword evidence="4 6" id="KW-0808">Transferase</keyword>
<feature type="binding site" evidence="4">
    <location>
        <position position="104"/>
    </location>
    <ligand>
        <name>Mg(2+)</name>
        <dbReference type="ChEBI" id="CHEBI:18420"/>
    </ligand>
</feature>
<evidence type="ECO:0000256" key="4">
    <source>
        <dbReference type="HAMAP-Rule" id="MF_01113"/>
    </source>
</evidence>
<evidence type="ECO:0000259" key="5">
    <source>
        <dbReference type="PROSITE" id="PS50173"/>
    </source>
</evidence>
<evidence type="ECO:0000256" key="1">
    <source>
        <dbReference type="ARBA" id="ARBA00010945"/>
    </source>
</evidence>
<organism evidence="6 7">
    <name type="scientific">Antrihabitans cavernicola</name>
    <dbReference type="NCBI Taxonomy" id="2495913"/>
    <lineage>
        <taxon>Bacteria</taxon>
        <taxon>Bacillati</taxon>
        <taxon>Actinomycetota</taxon>
        <taxon>Actinomycetes</taxon>
        <taxon>Mycobacteriales</taxon>
        <taxon>Nocardiaceae</taxon>
        <taxon>Antrihabitans</taxon>
    </lineage>
</organism>
<comment type="cofactor">
    <cofactor evidence="4">
        <name>Mg(2+)</name>
        <dbReference type="ChEBI" id="CHEBI:18420"/>
    </cofactor>
    <text evidence="4">Binds 2 magnesium ions per subunit.</text>
</comment>
<keyword evidence="4" id="KW-0238">DNA-binding</keyword>
<dbReference type="GO" id="GO:0009432">
    <property type="term" value="P:SOS response"/>
    <property type="evidence" value="ECO:0007669"/>
    <property type="project" value="TreeGrafter"/>
</dbReference>
<sequence length="399" mass="43064">MASRSGEATILHADLDAFYASVEQRDDPSLRGKPVIVGGGVVLAASYEAKAFGVRTASGGRQALQLCPQAIVVPPRFDAYVEASKAVFDVFRNTTPLVEGISIDEAFLDVGGLRRIAGTPVDIATRLRREVREQVGLPITVGIARTKFLAKVASAVGKPDGLLEVPPDGELTFLHPLPVERLWGVGAVTARKLHERGITTVGQLAQHGESSLSSALGKASGRHLYALSMARDPRRVEVGRRRRSIGSQRALGRRPKSQEDIEATMVAIVDRLGKRMRTAERVCRTVVLRMRFDDFTRATRSHTLAEPTAHTETLMVTARGLLDAAMPMIRTRGLTLIGMSLSNLENDDAVQLALPFDPNSGGELDGTIDDLRDRFGSTAVTRAVLLGRNPGISVPMLPD</sequence>
<dbReference type="AlphaFoldDB" id="A0A5A7SFN5"/>
<gene>
    <name evidence="4 6" type="primary">dinB</name>
    <name evidence="6" type="ORF">FOY51_03195</name>
</gene>
<dbReference type="OrthoDB" id="9808813at2"/>
<dbReference type="EMBL" id="VLNY01000001">
    <property type="protein sequence ID" value="KAA0024940.1"/>
    <property type="molecule type" value="Genomic_DNA"/>
</dbReference>
<dbReference type="InterPro" id="IPR001126">
    <property type="entry name" value="UmuC"/>
</dbReference>
<keyword evidence="4" id="KW-0460">Magnesium</keyword>
<keyword evidence="4" id="KW-0227">DNA damage</keyword>
<keyword evidence="4" id="KW-0515">Mutator protein</keyword>
<dbReference type="GO" id="GO:0000287">
    <property type="term" value="F:magnesium ion binding"/>
    <property type="evidence" value="ECO:0007669"/>
    <property type="project" value="UniProtKB-UniRule"/>
</dbReference>
<dbReference type="InterPro" id="IPR043128">
    <property type="entry name" value="Rev_trsase/Diguanyl_cyclase"/>
</dbReference>
<proteinExistence type="inferred from homology"/>
<dbReference type="PANTHER" id="PTHR11076:SF33">
    <property type="entry name" value="DNA POLYMERASE KAPPA"/>
    <property type="match status" value="1"/>
</dbReference>
<feature type="active site" evidence="4">
    <location>
        <position position="105"/>
    </location>
</feature>
<dbReference type="Gene3D" id="3.30.70.270">
    <property type="match status" value="1"/>
</dbReference>
<protein>
    <recommendedName>
        <fullName evidence="4">DNA polymerase IV</fullName>
        <shortName evidence="4">Pol IV</shortName>
        <ecNumber evidence="4">2.7.7.7</ecNumber>
    </recommendedName>
</protein>
<keyword evidence="7" id="KW-1185">Reference proteome</keyword>
<evidence type="ECO:0000313" key="7">
    <source>
        <dbReference type="Proteomes" id="UP000322244"/>
    </source>
</evidence>
<feature type="binding site" evidence="4">
    <location>
        <position position="14"/>
    </location>
    <ligand>
        <name>Mg(2+)</name>
        <dbReference type="ChEBI" id="CHEBI:18420"/>
    </ligand>
</feature>
<dbReference type="GO" id="GO:0042276">
    <property type="term" value="P:error-prone translesion synthesis"/>
    <property type="evidence" value="ECO:0007669"/>
    <property type="project" value="TreeGrafter"/>
</dbReference>
<comment type="subcellular location">
    <subcellularLocation>
        <location evidence="4">Cytoplasm</location>
    </subcellularLocation>
</comment>
<reference evidence="6 7" key="1">
    <citation type="submission" date="2019-07" db="EMBL/GenBank/DDBJ databases">
        <title>Rhodococcus cavernicolus sp. nov., isolated from a cave.</title>
        <authorList>
            <person name="Lee S.D."/>
        </authorList>
    </citation>
    <scope>NUCLEOTIDE SEQUENCE [LARGE SCALE GENOMIC DNA]</scope>
    <source>
        <strain evidence="6 7">C1-24</strain>
    </source>
</reference>
<comment type="similarity">
    <text evidence="1 4">Belongs to the DNA polymerase type-Y family.</text>
</comment>
<keyword evidence="4" id="KW-0239">DNA-directed DNA polymerase</keyword>
<dbReference type="NCBIfam" id="NF003015">
    <property type="entry name" value="PRK03858.1"/>
    <property type="match status" value="1"/>
</dbReference>
<accession>A0A5A7SFN5</accession>
<dbReference type="InterPro" id="IPR022880">
    <property type="entry name" value="DNApol_IV"/>
</dbReference>
<dbReference type="InterPro" id="IPR017961">
    <property type="entry name" value="DNA_pol_Y-fam_little_finger"/>
</dbReference>
<keyword evidence="4 6" id="KW-0548">Nucleotidyltransferase</keyword>
<comment type="subunit">
    <text evidence="4">Monomer.</text>
</comment>
<keyword evidence="4" id="KW-0235">DNA replication</keyword>
<dbReference type="EC" id="2.7.7.7" evidence="4"/>
<dbReference type="CDD" id="cd03586">
    <property type="entry name" value="PolY_Pol_IV_kappa"/>
    <property type="match status" value="1"/>
</dbReference>
<dbReference type="InterPro" id="IPR050116">
    <property type="entry name" value="DNA_polymerase-Y"/>
</dbReference>
<evidence type="ECO:0000256" key="3">
    <source>
        <dbReference type="ARBA" id="ARBA00049244"/>
    </source>
</evidence>
<comment type="caution">
    <text evidence="6">The sequence shown here is derived from an EMBL/GenBank/DDBJ whole genome shotgun (WGS) entry which is preliminary data.</text>
</comment>